<feature type="transmembrane region" description="Helical" evidence="1">
    <location>
        <begin position="178"/>
        <end position="198"/>
    </location>
</feature>
<organism evidence="2 3">
    <name type="scientific">Dechloromonas denitrificans</name>
    <dbReference type="NCBI Taxonomy" id="281362"/>
    <lineage>
        <taxon>Bacteria</taxon>
        <taxon>Pseudomonadati</taxon>
        <taxon>Pseudomonadota</taxon>
        <taxon>Betaproteobacteria</taxon>
        <taxon>Rhodocyclales</taxon>
        <taxon>Azonexaceae</taxon>
        <taxon>Dechloromonas</taxon>
    </lineage>
</organism>
<evidence type="ECO:0000256" key="1">
    <source>
        <dbReference type="SAM" id="Phobius"/>
    </source>
</evidence>
<keyword evidence="1" id="KW-0472">Membrane</keyword>
<evidence type="ECO:0000313" key="3">
    <source>
        <dbReference type="Proteomes" id="UP000070186"/>
    </source>
</evidence>
<dbReference type="SUPFAM" id="SSF55874">
    <property type="entry name" value="ATPase domain of HSP90 chaperone/DNA topoisomerase II/histidine kinase"/>
    <property type="match status" value="1"/>
</dbReference>
<sequence>MNAQPRLSLGLWLERRPHMLLAAHLLLVHLLAFGGWKILAVRLLWLVALGLFLIWQPFVAGEQRISPRQGALLVAIASATVLFLGPWLLLIWCGALAAVIGGRVLWTESRRERLGYLLAFGYLVGLTVLGVVPEISPAVVLDPLPRDVFARFMPLLLPLLLVFPAQPLQRRAGDAFDLFYGMLVFLVLAVFVLGALAYMLVGEIGYVESLFKTSLTLAAALLVVAWAWNPRAGFSGIGSAVSRYLLSVGMPLEQWLVQLSEESEREAHPERFLGAVMRRLRGMPWVTGASWQTVGPLEQFGEETSLLHSLQLNGVALSVFFRHPPSPAMRWHVEWLLRLAAEFYLVKRQTHDLQRMSYLQAVYETGARVTHDVKNLLQSMQLLCYAAAQPGDPAEVAALLGRQLPQITERLKATLEKLQSPRTERVDQLPARDWWRAVQERYAHLAIAWQGEPAADLAVPGALFDSVLENLLQNVLAKGQRSPGLRICVGFAEAGLAVNDDGPCIPGELANSLLSEPVASEDGLGIGLFHAARQAEGLGYRLALAENRDGCVSFRLTRATE</sequence>
<accession>A0A133XJ85</accession>
<dbReference type="Gene3D" id="3.30.565.10">
    <property type="entry name" value="Histidine kinase-like ATPase, C-terminal domain"/>
    <property type="match status" value="1"/>
</dbReference>
<feature type="transmembrane region" description="Helical" evidence="1">
    <location>
        <begin position="148"/>
        <end position="166"/>
    </location>
</feature>
<dbReference type="AlphaFoldDB" id="A0A133XJ85"/>
<dbReference type="Proteomes" id="UP000070186">
    <property type="component" value="Unassembled WGS sequence"/>
</dbReference>
<evidence type="ECO:0000313" key="2">
    <source>
        <dbReference type="EMBL" id="KXB31010.1"/>
    </source>
</evidence>
<evidence type="ECO:0008006" key="4">
    <source>
        <dbReference type="Google" id="ProtNLM"/>
    </source>
</evidence>
<keyword evidence="3" id="KW-1185">Reference proteome</keyword>
<dbReference type="RefSeq" id="WP_066882811.1">
    <property type="nucleotide sequence ID" value="NZ_LODL01000019.1"/>
</dbReference>
<gene>
    <name evidence="2" type="ORF">AT959_09915</name>
</gene>
<name>A0A133XJ85_9RHOO</name>
<protein>
    <recommendedName>
        <fullName evidence="4">Histidine kinase/HSP90-like ATPase domain-containing protein</fullName>
    </recommendedName>
</protein>
<feature type="transmembrane region" description="Helical" evidence="1">
    <location>
        <begin position="114"/>
        <end position="136"/>
    </location>
</feature>
<dbReference type="InterPro" id="IPR036890">
    <property type="entry name" value="HATPase_C_sf"/>
</dbReference>
<comment type="caution">
    <text evidence="2">The sequence shown here is derived from an EMBL/GenBank/DDBJ whole genome shotgun (WGS) entry which is preliminary data.</text>
</comment>
<feature type="transmembrane region" description="Helical" evidence="1">
    <location>
        <begin position="20"/>
        <end position="36"/>
    </location>
</feature>
<keyword evidence="1" id="KW-0812">Transmembrane</keyword>
<proteinExistence type="predicted"/>
<feature type="transmembrane region" description="Helical" evidence="1">
    <location>
        <begin position="43"/>
        <end position="60"/>
    </location>
</feature>
<feature type="transmembrane region" description="Helical" evidence="1">
    <location>
        <begin position="72"/>
        <end position="102"/>
    </location>
</feature>
<dbReference type="EMBL" id="LODL01000019">
    <property type="protein sequence ID" value="KXB31010.1"/>
    <property type="molecule type" value="Genomic_DNA"/>
</dbReference>
<keyword evidence="1" id="KW-1133">Transmembrane helix</keyword>
<reference evidence="2 3" key="1">
    <citation type="submission" date="2015-12" db="EMBL/GenBank/DDBJ databases">
        <title>Nitrous oxide reduction kinetics distinguish bacteria harboring typical versus atypical NosZ.</title>
        <authorList>
            <person name="Yoon S."/>
            <person name="Nissen S."/>
            <person name="Park D."/>
            <person name="Sanford R.A."/>
            <person name="Loeffler F.E."/>
        </authorList>
    </citation>
    <scope>NUCLEOTIDE SEQUENCE [LARGE SCALE GENOMIC DNA]</scope>
    <source>
        <strain evidence="2 3">ATCC BAA-841</strain>
    </source>
</reference>
<dbReference type="STRING" id="281362.AT959_09915"/>